<sequence>MQQDHLTMRDKTGILWHEKETTDFQSLLNNQVNALNLLLTALQWDSDSEMTKKSTVPEDLSLIETRFAFDTDLFSSRVYCSAARSTMVHALRGTTVKPSPGEASIISDDNATERAFSIMSNEEASSVWKPTEYRSGHKHPTHSINAGRAWSLREGLSRPRTAPSLVSAMFPTRQRSRATSLLSVRQAKRSSQWLSSIALWDLWGGETSPYPSEATSPLRNTPVVPTSQRVLLLGSSKSGKSTALNVLNLLVGGPSDISQLFQSKVTVLESLSNHLRQLLEVGEGRYDTRDSVDEEYAVMRETSDSVAQLLESLYVLPVKQGQGRMAEICTDMTDIWGYVQKCGFLDEVKLECIDDGADRGERKKWDRIFDGATKVLYFVDAGSYDQCLTEEHNANRLAEELTLFNSVCSTERLNHVEIVLFIHKMDKLERKLKTMPFDSTEIENWGTFGGDPQSVDDVKDYLYNTFSAIAQKSSRSISVTFTSLRRPEEFGKTILSYASSVVNMV</sequence>
<dbReference type="Proteomes" id="UP001165189">
    <property type="component" value="Unassembled WGS sequence"/>
</dbReference>
<dbReference type="PRINTS" id="PR00318">
    <property type="entry name" value="GPROTEINA"/>
</dbReference>
<keyword evidence="6" id="KW-1185">Reference proteome</keyword>
<dbReference type="Gene3D" id="3.40.50.300">
    <property type="entry name" value="P-loop containing nucleotide triphosphate hydrolases"/>
    <property type="match status" value="1"/>
</dbReference>
<dbReference type="PROSITE" id="PS51882">
    <property type="entry name" value="G_ALPHA"/>
    <property type="match status" value="1"/>
</dbReference>
<dbReference type="Pfam" id="PF00503">
    <property type="entry name" value="G-alpha"/>
    <property type="match status" value="1"/>
</dbReference>
<keyword evidence="1" id="KW-0479">Metal-binding</keyword>
<evidence type="ECO:0000256" key="3">
    <source>
        <dbReference type="ARBA" id="ARBA00023134"/>
    </source>
</evidence>
<dbReference type="InterPro" id="IPR001019">
    <property type="entry name" value="Gprotein_alpha_su"/>
</dbReference>
<accession>A0ABQ6KRW4</accession>
<comment type="caution">
    <text evidence="5">The sequence shown here is derived from an EMBL/GenBank/DDBJ whole genome shotgun (WGS) entry which is preliminary data.</text>
</comment>
<organism evidence="5 6">
    <name type="scientific">Aspergillus oryzae var. brunneus</name>
    <dbReference type="NCBI Taxonomy" id="332754"/>
    <lineage>
        <taxon>Eukaryota</taxon>
        <taxon>Fungi</taxon>
        <taxon>Dikarya</taxon>
        <taxon>Ascomycota</taxon>
        <taxon>Pezizomycotina</taxon>
        <taxon>Eurotiomycetes</taxon>
        <taxon>Eurotiomycetidae</taxon>
        <taxon>Eurotiales</taxon>
        <taxon>Aspergillaceae</taxon>
        <taxon>Aspergillus</taxon>
        <taxon>Aspergillus subgen. Circumdati</taxon>
    </lineage>
</organism>
<evidence type="ECO:0000313" key="5">
    <source>
        <dbReference type="EMBL" id="GMG48129.1"/>
    </source>
</evidence>
<proteinExistence type="predicted"/>
<dbReference type="SUPFAM" id="SSF52540">
    <property type="entry name" value="P-loop containing nucleoside triphosphate hydrolases"/>
    <property type="match status" value="1"/>
</dbReference>
<dbReference type="InterPro" id="IPR027417">
    <property type="entry name" value="P-loop_NTPase"/>
</dbReference>
<dbReference type="PANTHER" id="PTHR10218">
    <property type="entry name" value="GTP-BINDING PROTEIN ALPHA SUBUNIT"/>
    <property type="match status" value="1"/>
</dbReference>
<evidence type="ECO:0000313" key="6">
    <source>
        <dbReference type="Proteomes" id="UP001165189"/>
    </source>
</evidence>
<evidence type="ECO:0000256" key="1">
    <source>
        <dbReference type="ARBA" id="ARBA00022723"/>
    </source>
</evidence>
<keyword evidence="2" id="KW-0547">Nucleotide-binding</keyword>
<keyword evidence="4" id="KW-0807">Transducer</keyword>
<dbReference type="SMART" id="SM00275">
    <property type="entry name" value="G_alpha"/>
    <property type="match status" value="1"/>
</dbReference>
<keyword evidence="3" id="KW-0342">GTP-binding</keyword>
<evidence type="ECO:0000256" key="2">
    <source>
        <dbReference type="ARBA" id="ARBA00022741"/>
    </source>
</evidence>
<evidence type="ECO:0000256" key="4">
    <source>
        <dbReference type="ARBA" id="ARBA00023224"/>
    </source>
</evidence>
<dbReference type="EMBL" id="BSYB01000027">
    <property type="protein sequence ID" value="GMG48129.1"/>
    <property type="molecule type" value="Genomic_DNA"/>
</dbReference>
<name>A0ABQ6KRW4_ASPOZ</name>
<dbReference type="PANTHER" id="PTHR10218:SF302">
    <property type="entry name" value="GUANINE NUCLEOTIDE-BINDING PROTEIN ALPHA-5 SUBUNIT"/>
    <property type="match status" value="1"/>
</dbReference>
<gene>
    <name evidence="5" type="ORF">Aory05_000683500</name>
</gene>
<protein>
    <submittedName>
        <fullName evidence="5">Unnamed protein product</fullName>
    </submittedName>
</protein>
<reference evidence="5" key="1">
    <citation type="submission" date="2023-04" db="EMBL/GenBank/DDBJ databases">
        <title>Aspergillus oryzae var. brunneus NBRC 4377.</title>
        <authorList>
            <person name="Ichikawa N."/>
            <person name="Sato H."/>
            <person name="Tonouchi N."/>
        </authorList>
    </citation>
    <scope>NUCLEOTIDE SEQUENCE</scope>
    <source>
        <strain evidence="5">NBRC 4377</strain>
    </source>
</reference>